<dbReference type="GO" id="GO:0003700">
    <property type="term" value="F:DNA-binding transcription factor activity"/>
    <property type="evidence" value="ECO:0007669"/>
    <property type="project" value="InterPro"/>
</dbReference>
<feature type="domain" description="HTH araC/xylS-type" evidence="4">
    <location>
        <begin position="186"/>
        <end position="284"/>
    </location>
</feature>
<keyword evidence="3" id="KW-0804">Transcription</keyword>
<dbReference type="GO" id="GO:0043565">
    <property type="term" value="F:sequence-specific DNA binding"/>
    <property type="evidence" value="ECO:0007669"/>
    <property type="project" value="InterPro"/>
</dbReference>
<proteinExistence type="predicted"/>
<keyword evidence="1" id="KW-0805">Transcription regulation</keyword>
<reference evidence="5 6" key="1">
    <citation type="journal article" date="2015" name="Int. J. Syst. Evol. Microbiol.">
        <title>Mariniphaga sediminis sp. nov., isolated from coastal sediment.</title>
        <authorList>
            <person name="Wang F.Q."/>
            <person name="Shen Q.Y."/>
            <person name="Chen G.J."/>
            <person name="Du Z.J."/>
        </authorList>
    </citation>
    <scope>NUCLEOTIDE SEQUENCE [LARGE SCALE GENOMIC DNA]</scope>
    <source>
        <strain evidence="5 6">SY21</strain>
    </source>
</reference>
<keyword evidence="2" id="KW-0238">DNA-binding</keyword>
<protein>
    <submittedName>
        <fullName evidence="5">AraC family transcriptional regulator</fullName>
    </submittedName>
</protein>
<dbReference type="InterPro" id="IPR020449">
    <property type="entry name" value="Tscrpt_reg_AraC-type_HTH"/>
</dbReference>
<evidence type="ECO:0000313" key="6">
    <source>
        <dbReference type="Proteomes" id="UP000266441"/>
    </source>
</evidence>
<comment type="caution">
    <text evidence="5">The sequence shown here is derived from an EMBL/GenBank/DDBJ whole genome shotgun (WGS) entry which is preliminary data.</text>
</comment>
<dbReference type="Gene3D" id="1.10.10.60">
    <property type="entry name" value="Homeodomain-like"/>
    <property type="match status" value="2"/>
</dbReference>
<dbReference type="Gene3D" id="2.60.120.10">
    <property type="entry name" value="Jelly Rolls"/>
    <property type="match status" value="1"/>
</dbReference>
<dbReference type="InterPro" id="IPR009057">
    <property type="entry name" value="Homeodomain-like_sf"/>
</dbReference>
<dbReference type="AlphaFoldDB" id="A0A399D3H1"/>
<dbReference type="RefSeq" id="WP_119349031.1">
    <property type="nucleotide sequence ID" value="NZ_QWET01000003.1"/>
</dbReference>
<evidence type="ECO:0000256" key="2">
    <source>
        <dbReference type="ARBA" id="ARBA00023125"/>
    </source>
</evidence>
<dbReference type="Proteomes" id="UP000266441">
    <property type="component" value="Unassembled WGS sequence"/>
</dbReference>
<evidence type="ECO:0000259" key="4">
    <source>
        <dbReference type="PROSITE" id="PS01124"/>
    </source>
</evidence>
<organism evidence="5 6">
    <name type="scientific">Mariniphaga sediminis</name>
    <dbReference type="NCBI Taxonomy" id="1628158"/>
    <lineage>
        <taxon>Bacteria</taxon>
        <taxon>Pseudomonadati</taxon>
        <taxon>Bacteroidota</taxon>
        <taxon>Bacteroidia</taxon>
        <taxon>Marinilabiliales</taxon>
        <taxon>Prolixibacteraceae</taxon>
        <taxon>Mariniphaga</taxon>
    </lineage>
</organism>
<evidence type="ECO:0000313" key="5">
    <source>
        <dbReference type="EMBL" id="RIH66444.1"/>
    </source>
</evidence>
<dbReference type="PRINTS" id="PR00032">
    <property type="entry name" value="HTHARAC"/>
</dbReference>
<dbReference type="Pfam" id="PF02311">
    <property type="entry name" value="AraC_binding"/>
    <property type="match status" value="1"/>
</dbReference>
<sequence length="286" mass="33307">MIKEIRYFRLPTSPGNEQKMNPLTRDLYLVNTGEIEVEKGSAWDSEGKTENYLLAFCTKGEGVVMLGGEQVPVSSDQFFIVPRGEVFRFYSVLKSPTRFLTAGFDGRNVKHLEREFSVVRNLVPSVNNMVANREMLFDEIFNNLSKGFHDQNLEYVNFCFGHLLATFIYANRTSDDLADESNPGVRRAIHFLDKNLHKKLSLQQIAHEAGYSPTYFTTLFREETNYAPLSYFSHLKTLKACEFLDYTRMKVKEISYNLGYSDPYYFTRDFKKKMGMSPRQYRNRIR</sequence>
<dbReference type="PANTHER" id="PTHR43280:SF30">
    <property type="entry name" value="MMSAB OPERON REGULATORY PROTEIN"/>
    <property type="match status" value="1"/>
</dbReference>
<dbReference type="OrthoDB" id="9813413at2"/>
<name>A0A399D3H1_9BACT</name>
<dbReference type="SUPFAM" id="SSF46689">
    <property type="entry name" value="Homeodomain-like"/>
    <property type="match status" value="2"/>
</dbReference>
<dbReference type="SUPFAM" id="SSF51215">
    <property type="entry name" value="Regulatory protein AraC"/>
    <property type="match status" value="1"/>
</dbReference>
<gene>
    <name evidence="5" type="ORF">D1164_05960</name>
</gene>
<dbReference type="SMART" id="SM00342">
    <property type="entry name" value="HTH_ARAC"/>
    <property type="match status" value="1"/>
</dbReference>
<evidence type="ECO:0000256" key="3">
    <source>
        <dbReference type="ARBA" id="ARBA00023163"/>
    </source>
</evidence>
<dbReference type="InterPro" id="IPR014710">
    <property type="entry name" value="RmlC-like_jellyroll"/>
</dbReference>
<dbReference type="InterPro" id="IPR003313">
    <property type="entry name" value="AraC-bd"/>
</dbReference>
<dbReference type="EMBL" id="QWET01000003">
    <property type="protein sequence ID" value="RIH66444.1"/>
    <property type="molecule type" value="Genomic_DNA"/>
</dbReference>
<dbReference type="InterPro" id="IPR037923">
    <property type="entry name" value="HTH-like"/>
</dbReference>
<dbReference type="PROSITE" id="PS01124">
    <property type="entry name" value="HTH_ARAC_FAMILY_2"/>
    <property type="match status" value="1"/>
</dbReference>
<dbReference type="InterPro" id="IPR018060">
    <property type="entry name" value="HTH_AraC"/>
</dbReference>
<dbReference type="PANTHER" id="PTHR43280">
    <property type="entry name" value="ARAC-FAMILY TRANSCRIPTIONAL REGULATOR"/>
    <property type="match status" value="1"/>
</dbReference>
<keyword evidence="6" id="KW-1185">Reference proteome</keyword>
<evidence type="ECO:0000256" key="1">
    <source>
        <dbReference type="ARBA" id="ARBA00023015"/>
    </source>
</evidence>
<dbReference type="Pfam" id="PF12833">
    <property type="entry name" value="HTH_18"/>
    <property type="match status" value="1"/>
</dbReference>
<accession>A0A399D3H1</accession>